<name>N1QQX2_AEGTA</name>
<proteinExistence type="predicted"/>
<sequence>MLRRLAIGELLVWMPLGPLAATGCGLSGASRRWASVQFLPDADPGRELWLGVAGCDFGEVTGGADAVGLPVTGRGADIDLVRSRFTSSPTCWLPDRSGCFGRCGLVAGRCISCSDGGSMVLLAERAEWMCSFLRP</sequence>
<evidence type="ECO:0000313" key="1">
    <source>
        <dbReference type="EnsemblPlants" id="EMT01913"/>
    </source>
</evidence>
<dbReference type="EnsemblPlants" id="EMT01913">
    <property type="protein sequence ID" value="EMT01913"/>
    <property type="gene ID" value="F775_28988"/>
</dbReference>
<protein>
    <submittedName>
        <fullName evidence="1">Uncharacterized protein</fullName>
    </submittedName>
</protein>
<organism evidence="1">
    <name type="scientific">Aegilops tauschii</name>
    <name type="common">Tausch's goatgrass</name>
    <name type="synonym">Aegilops squarrosa</name>
    <dbReference type="NCBI Taxonomy" id="37682"/>
    <lineage>
        <taxon>Eukaryota</taxon>
        <taxon>Viridiplantae</taxon>
        <taxon>Streptophyta</taxon>
        <taxon>Embryophyta</taxon>
        <taxon>Tracheophyta</taxon>
        <taxon>Spermatophyta</taxon>
        <taxon>Magnoliopsida</taxon>
        <taxon>Liliopsida</taxon>
        <taxon>Poales</taxon>
        <taxon>Poaceae</taxon>
        <taxon>BOP clade</taxon>
        <taxon>Pooideae</taxon>
        <taxon>Triticodae</taxon>
        <taxon>Triticeae</taxon>
        <taxon>Triticinae</taxon>
        <taxon>Aegilops</taxon>
    </lineage>
</organism>
<reference evidence="1" key="1">
    <citation type="submission" date="2015-06" db="UniProtKB">
        <authorList>
            <consortium name="EnsemblPlants"/>
        </authorList>
    </citation>
    <scope>IDENTIFICATION</scope>
</reference>
<dbReference type="AlphaFoldDB" id="N1QQX2"/>
<accession>N1QQX2</accession>
<dbReference type="PROSITE" id="PS51257">
    <property type="entry name" value="PROKAR_LIPOPROTEIN"/>
    <property type="match status" value="1"/>
</dbReference>